<dbReference type="Proteomes" id="UP000627521">
    <property type="component" value="Unassembled WGS sequence"/>
</dbReference>
<evidence type="ECO:0000313" key="7">
    <source>
        <dbReference type="EMBL" id="MBD3862783.1"/>
    </source>
</evidence>
<evidence type="ECO:0000256" key="5">
    <source>
        <dbReference type="SAM" id="MobiDB-lite"/>
    </source>
</evidence>
<keyword evidence="8" id="KW-1185">Reference proteome</keyword>
<dbReference type="InterPro" id="IPR009056">
    <property type="entry name" value="Cyt_c-like_dom"/>
</dbReference>
<feature type="compositionally biased region" description="Polar residues" evidence="5">
    <location>
        <begin position="28"/>
        <end position="53"/>
    </location>
</feature>
<evidence type="ECO:0000313" key="8">
    <source>
        <dbReference type="Proteomes" id="UP000627521"/>
    </source>
</evidence>
<keyword evidence="2 4" id="KW-0479">Metal-binding</keyword>
<organism evidence="7 8">
    <name type="scientific">Olleya marilimosa</name>
    <dbReference type="NCBI Taxonomy" id="272164"/>
    <lineage>
        <taxon>Bacteria</taxon>
        <taxon>Pseudomonadati</taxon>
        <taxon>Bacteroidota</taxon>
        <taxon>Flavobacteriia</taxon>
        <taxon>Flavobacteriales</taxon>
        <taxon>Flavobacteriaceae</taxon>
    </lineage>
</organism>
<keyword evidence="3 4" id="KW-0408">Iron</keyword>
<gene>
    <name evidence="7" type="ORF">IEG06_04920</name>
</gene>
<feature type="domain" description="Cytochrome c" evidence="6">
    <location>
        <begin position="74"/>
        <end position="163"/>
    </location>
</feature>
<dbReference type="EMBL" id="JACXXH010000002">
    <property type="protein sequence ID" value="MBD3862783.1"/>
    <property type="molecule type" value="Genomic_DNA"/>
</dbReference>
<evidence type="ECO:0000259" key="6">
    <source>
        <dbReference type="PROSITE" id="PS51007"/>
    </source>
</evidence>
<dbReference type="RefSeq" id="WP_191099269.1">
    <property type="nucleotide sequence ID" value="NZ_JACXXF010000002.1"/>
</dbReference>
<comment type="caution">
    <text evidence="7">The sequence shown here is derived from an EMBL/GenBank/DDBJ whole genome shotgun (WGS) entry which is preliminary data.</text>
</comment>
<dbReference type="Pfam" id="PF00034">
    <property type="entry name" value="Cytochrom_C"/>
    <property type="match status" value="1"/>
</dbReference>
<dbReference type="SUPFAM" id="SSF46626">
    <property type="entry name" value="Cytochrome c"/>
    <property type="match status" value="1"/>
</dbReference>
<feature type="region of interest" description="Disordered" evidence="5">
    <location>
        <begin position="25"/>
        <end position="53"/>
    </location>
</feature>
<evidence type="ECO:0000256" key="3">
    <source>
        <dbReference type="ARBA" id="ARBA00023004"/>
    </source>
</evidence>
<evidence type="ECO:0000256" key="2">
    <source>
        <dbReference type="ARBA" id="ARBA00022723"/>
    </source>
</evidence>
<dbReference type="InterPro" id="IPR036909">
    <property type="entry name" value="Cyt_c-like_dom_sf"/>
</dbReference>
<dbReference type="Gene3D" id="1.10.760.10">
    <property type="entry name" value="Cytochrome c-like domain"/>
    <property type="match status" value="1"/>
</dbReference>
<dbReference type="PROSITE" id="PS51007">
    <property type="entry name" value="CYTC"/>
    <property type="match status" value="1"/>
</dbReference>
<keyword evidence="1 4" id="KW-0349">Heme</keyword>
<dbReference type="PROSITE" id="PS51257">
    <property type="entry name" value="PROKAR_LIPOPROTEIN"/>
    <property type="match status" value="1"/>
</dbReference>
<protein>
    <submittedName>
        <fullName evidence="7">Cytochrome c</fullName>
    </submittedName>
</protein>
<accession>A0ABR8LRE3</accession>
<sequence>MSKLHSIILVLGIVLISCGGNEKKTKENFSYQRPPSSKVESNPEQNTVSNTVDLTNKGIGPIKTLTLSDQIDTKMVSHGKEVYDKMCTACHRSDKKFIGPAPKDILKRRTPEWVMNMILNPEEMLKNDPIAKDLLKQYNNTPMINQGLSEADARAVLEYFRTL</sequence>
<evidence type="ECO:0000256" key="4">
    <source>
        <dbReference type="PROSITE-ProRule" id="PRU00433"/>
    </source>
</evidence>
<proteinExistence type="predicted"/>
<evidence type="ECO:0000256" key="1">
    <source>
        <dbReference type="ARBA" id="ARBA00022617"/>
    </source>
</evidence>
<reference evidence="7 8" key="1">
    <citation type="submission" date="2020-09" db="EMBL/GenBank/DDBJ databases">
        <title>Bacillus nautilus sp. nov., Chryseoglobus crepusculi sp. nov, and Psychrobacter noctis sp. nov., isolated from deep-sea sponges from the equatorial Atlantic.</title>
        <authorList>
            <person name="Stennett H.L."/>
            <person name="Williams S.E."/>
        </authorList>
    </citation>
    <scope>NUCLEOTIDE SEQUENCE [LARGE SCALE GENOMIC DNA]</scope>
    <source>
        <strain evidence="7 8">28M-24</strain>
    </source>
</reference>
<name>A0ABR8LRE3_9FLAO</name>